<name>A0A2W5K7W6_ANCNO</name>
<proteinExistence type="predicted"/>
<evidence type="ECO:0000256" key="1">
    <source>
        <dbReference type="SAM" id="MobiDB-lite"/>
    </source>
</evidence>
<protein>
    <submittedName>
        <fullName evidence="3">Aldo/keto reductase</fullName>
    </submittedName>
</protein>
<feature type="compositionally biased region" description="Basic residues" evidence="1">
    <location>
        <begin position="47"/>
        <end position="57"/>
    </location>
</feature>
<evidence type="ECO:0000313" key="3">
    <source>
        <dbReference type="EMBL" id="PZQ11604.1"/>
    </source>
</evidence>
<sequence>MRTPPIRKRKTRPARAARRPRRIDDETQSETARRLRPTSPGVVATSRHPRCRNRRRGPASAAFDTNRTREAWRRPVTEIDRRSVLAGGVAVAATALALPARASASLEKTIPSSGERTPAIGLGTWITFNVGRDQALRDECAEVMRAFFDGGGRMIDSSPMYGSSQGVVGYGLEKLGRPEALFSAEKVWTSSGRDGPVQIEATRGLWGVQRFDLLQIHNLLAIDAHLETLDRMKRDGEVRYVGVTTSEGRRHADLEKLLQSRTLDFVQLTYNPVDREAERRLLPIAQERGVAVIVNRPFRQGDLTQALDGKPLPGVAKDLGAESWAQLILKFCISHPAVTCAIPATTSVPHVRENLAAAAGPMPDEAMRERIARAIAAA</sequence>
<evidence type="ECO:0000313" key="4">
    <source>
        <dbReference type="Proteomes" id="UP000249577"/>
    </source>
</evidence>
<dbReference type="Pfam" id="PF00248">
    <property type="entry name" value="Aldo_ket_red"/>
    <property type="match status" value="1"/>
</dbReference>
<dbReference type="PANTHER" id="PTHR43312">
    <property type="entry name" value="D-THREO-ALDOSE 1-DEHYDROGENASE"/>
    <property type="match status" value="1"/>
</dbReference>
<gene>
    <name evidence="3" type="ORF">DI565_17860</name>
</gene>
<organism evidence="3 4">
    <name type="scientific">Ancylobacter novellus</name>
    <name type="common">Thiobacillus novellus</name>
    <dbReference type="NCBI Taxonomy" id="921"/>
    <lineage>
        <taxon>Bacteria</taxon>
        <taxon>Pseudomonadati</taxon>
        <taxon>Pseudomonadota</taxon>
        <taxon>Alphaproteobacteria</taxon>
        <taxon>Hyphomicrobiales</taxon>
        <taxon>Xanthobacteraceae</taxon>
        <taxon>Ancylobacter</taxon>
    </lineage>
</organism>
<reference evidence="3 4" key="1">
    <citation type="submission" date="2017-08" db="EMBL/GenBank/DDBJ databases">
        <title>Infants hospitalized years apart are colonized by the same room-sourced microbial strains.</title>
        <authorList>
            <person name="Brooks B."/>
            <person name="Olm M.R."/>
            <person name="Firek B.A."/>
            <person name="Baker R."/>
            <person name="Thomas B.C."/>
            <person name="Morowitz M.J."/>
            <person name="Banfield J.F."/>
        </authorList>
    </citation>
    <scope>NUCLEOTIDE SEQUENCE [LARGE SCALE GENOMIC DNA]</scope>
    <source>
        <strain evidence="3">S2_005_003_R2_43</strain>
    </source>
</reference>
<feature type="region of interest" description="Disordered" evidence="1">
    <location>
        <begin position="1"/>
        <end position="66"/>
    </location>
</feature>
<feature type="compositionally biased region" description="Basic residues" evidence="1">
    <location>
        <begin position="1"/>
        <end position="21"/>
    </location>
</feature>
<dbReference type="CDD" id="cd19095">
    <property type="entry name" value="AKR_PA4992-like"/>
    <property type="match status" value="1"/>
</dbReference>
<accession>A0A2W5K7W6</accession>
<evidence type="ECO:0000259" key="2">
    <source>
        <dbReference type="Pfam" id="PF00248"/>
    </source>
</evidence>
<dbReference type="InterPro" id="IPR036812">
    <property type="entry name" value="NAD(P)_OxRdtase_dom_sf"/>
</dbReference>
<dbReference type="Gene3D" id="3.20.20.100">
    <property type="entry name" value="NADP-dependent oxidoreductase domain"/>
    <property type="match status" value="1"/>
</dbReference>
<dbReference type="InterPro" id="IPR053135">
    <property type="entry name" value="AKR2_Oxidoreductase"/>
</dbReference>
<feature type="domain" description="NADP-dependent oxidoreductase" evidence="2">
    <location>
        <begin position="119"/>
        <end position="368"/>
    </location>
</feature>
<dbReference type="PANTHER" id="PTHR43312:SF1">
    <property type="entry name" value="NADP-DEPENDENT OXIDOREDUCTASE DOMAIN-CONTAINING PROTEIN"/>
    <property type="match status" value="1"/>
</dbReference>
<dbReference type="InterPro" id="IPR023210">
    <property type="entry name" value="NADP_OxRdtase_dom"/>
</dbReference>
<dbReference type="EMBL" id="QFPN01000011">
    <property type="protein sequence ID" value="PZQ11604.1"/>
    <property type="molecule type" value="Genomic_DNA"/>
</dbReference>
<comment type="caution">
    <text evidence="3">The sequence shown here is derived from an EMBL/GenBank/DDBJ whole genome shotgun (WGS) entry which is preliminary data.</text>
</comment>
<dbReference type="Proteomes" id="UP000249577">
    <property type="component" value="Unassembled WGS sequence"/>
</dbReference>
<dbReference type="AlphaFoldDB" id="A0A2W5K7W6"/>
<dbReference type="SUPFAM" id="SSF51430">
    <property type="entry name" value="NAD(P)-linked oxidoreductase"/>
    <property type="match status" value="1"/>
</dbReference>